<feature type="region of interest" description="Disordered" evidence="1">
    <location>
        <begin position="44"/>
        <end position="63"/>
    </location>
</feature>
<evidence type="ECO:0000256" key="1">
    <source>
        <dbReference type="SAM" id="MobiDB-lite"/>
    </source>
</evidence>
<feature type="domain" description="Glyoxalase-like" evidence="2">
    <location>
        <begin position="7"/>
        <end position="125"/>
    </location>
</feature>
<comment type="caution">
    <text evidence="3">The sequence shown here is derived from an EMBL/GenBank/DDBJ whole genome shotgun (WGS) entry which is preliminary data.</text>
</comment>
<organism evidence="3 4">
    <name type="scientific">Desertihabitans brevis</name>
    <dbReference type="NCBI Taxonomy" id="2268447"/>
    <lineage>
        <taxon>Bacteria</taxon>
        <taxon>Bacillati</taxon>
        <taxon>Actinomycetota</taxon>
        <taxon>Actinomycetes</taxon>
        <taxon>Propionibacteriales</taxon>
        <taxon>Propionibacteriaceae</taxon>
        <taxon>Desertihabitans</taxon>
    </lineage>
</organism>
<dbReference type="RefSeq" id="WP_114125249.1">
    <property type="nucleotide sequence ID" value="NZ_QOUI01000001.1"/>
</dbReference>
<dbReference type="PANTHER" id="PTHR35908">
    <property type="entry name" value="HYPOTHETICAL FUSION PROTEIN"/>
    <property type="match status" value="1"/>
</dbReference>
<evidence type="ECO:0000313" key="3">
    <source>
        <dbReference type="EMBL" id="RCK71546.1"/>
    </source>
</evidence>
<reference evidence="3 4" key="1">
    <citation type="submission" date="2018-07" db="EMBL/GenBank/DDBJ databases">
        <title>Desertimonas flava gen. nov. sp. nov.</title>
        <authorList>
            <person name="Liu S."/>
        </authorList>
    </citation>
    <scope>NUCLEOTIDE SEQUENCE [LARGE SCALE GENOMIC DNA]</scope>
    <source>
        <strain evidence="3 4">16Sb5-5</strain>
    </source>
</reference>
<dbReference type="Gene3D" id="3.10.180.10">
    <property type="entry name" value="2,3-Dihydroxybiphenyl 1,2-Dioxygenase, domain 1"/>
    <property type="match status" value="1"/>
</dbReference>
<evidence type="ECO:0000313" key="4">
    <source>
        <dbReference type="Proteomes" id="UP000252770"/>
    </source>
</evidence>
<dbReference type="Proteomes" id="UP000252770">
    <property type="component" value="Unassembled WGS sequence"/>
</dbReference>
<dbReference type="InterPro" id="IPR041581">
    <property type="entry name" value="Glyoxalase_6"/>
</dbReference>
<dbReference type="EMBL" id="QOUI01000001">
    <property type="protein sequence ID" value="RCK71546.1"/>
    <property type="molecule type" value="Genomic_DNA"/>
</dbReference>
<gene>
    <name evidence="3" type="ORF">DT076_02845</name>
</gene>
<dbReference type="PANTHER" id="PTHR35908:SF1">
    <property type="entry name" value="CONSERVED PROTEIN"/>
    <property type="match status" value="1"/>
</dbReference>
<proteinExistence type="predicted"/>
<dbReference type="SUPFAM" id="SSF54593">
    <property type="entry name" value="Glyoxalase/Bleomycin resistance protein/Dihydroxybiphenyl dioxygenase"/>
    <property type="match status" value="1"/>
</dbReference>
<dbReference type="AlphaFoldDB" id="A0A367Z065"/>
<dbReference type="Pfam" id="PF18029">
    <property type="entry name" value="Glyoxalase_6"/>
    <property type="match status" value="1"/>
</dbReference>
<protein>
    <submittedName>
        <fullName evidence="3">VOC family protein</fullName>
    </submittedName>
</protein>
<evidence type="ECO:0000259" key="2">
    <source>
        <dbReference type="Pfam" id="PF18029"/>
    </source>
</evidence>
<sequence>MARLRDVVLDSVHPARLAHFWAGALDGYAVAPYDEAELARLRSTGVTSTEDDPTVLVEPSDGGPRLWCQRVEDREPAGGPGLHLDLVAADTAAEADRLVGLGASVLAHHDDHLVLADPEGHPFCLYPAG</sequence>
<accession>A0A367Z065</accession>
<keyword evidence="4" id="KW-1185">Reference proteome</keyword>
<dbReference type="InterPro" id="IPR029068">
    <property type="entry name" value="Glyas_Bleomycin-R_OHBP_Dase"/>
</dbReference>
<name>A0A367Z065_9ACTN</name>